<dbReference type="GO" id="GO:0003676">
    <property type="term" value="F:nucleic acid binding"/>
    <property type="evidence" value="ECO:0007669"/>
    <property type="project" value="InterPro"/>
</dbReference>
<dbReference type="PANTHER" id="PTHR31286">
    <property type="entry name" value="GLYCINE-RICH CELL WALL STRUCTURAL PROTEIN 1.8-LIKE"/>
    <property type="match status" value="1"/>
</dbReference>
<proteinExistence type="predicted"/>
<dbReference type="InterPro" id="IPR001878">
    <property type="entry name" value="Znf_CCHC"/>
</dbReference>
<protein>
    <recommendedName>
        <fullName evidence="3">CCHC-type domain-containing protein</fullName>
    </recommendedName>
</protein>
<feature type="non-terminal residue" evidence="4">
    <location>
        <position position="1"/>
    </location>
</feature>
<dbReference type="Proteomes" id="UP001153555">
    <property type="component" value="Unassembled WGS sequence"/>
</dbReference>
<dbReference type="OrthoDB" id="512555at2759"/>
<keyword evidence="5" id="KW-1185">Reference proteome</keyword>
<dbReference type="Gene3D" id="3.60.10.10">
    <property type="entry name" value="Endonuclease/exonuclease/phosphatase"/>
    <property type="match status" value="1"/>
</dbReference>
<evidence type="ECO:0000256" key="2">
    <source>
        <dbReference type="SAM" id="MobiDB-lite"/>
    </source>
</evidence>
<dbReference type="AlphaFoldDB" id="A0A9N7N6V1"/>
<evidence type="ECO:0000256" key="1">
    <source>
        <dbReference type="PROSITE-ProRule" id="PRU00047"/>
    </source>
</evidence>
<dbReference type="Pfam" id="PF14392">
    <property type="entry name" value="zf-CCHC_4"/>
    <property type="match status" value="1"/>
</dbReference>
<gene>
    <name evidence="4" type="ORF">SHERM_21348</name>
</gene>
<keyword evidence="1" id="KW-0863">Zinc-finger</keyword>
<dbReference type="InterPro" id="IPR025836">
    <property type="entry name" value="Zn_knuckle_CX2CX4HX4C"/>
</dbReference>
<comment type="caution">
    <text evidence="4">The sequence shown here is derived from an EMBL/GenBank/DDBJ whole genome shotgun (WGS) entry which is preliminary data.</text>
</comment>
<reference evidence="4" key="1">
    <citation type="submission" date="2019-12" db="EMBL/GenBank/DDBJ databases">
        <authorList>
            <person name="Scholes J."/>
        </authorList>
    </citation>
    <scope>NUCLEOTIDE SEQUENCE</scope>
</reference>
<dbReference type="PANTHER" id="PTHR31286:SF178">
    <property type="entry name" value="DUF4283 DOMAIN-CONTAINING PROTEIN"/>
    <property type="match status" value="1"/>
</dbReference>
<accession>A0A9N7N6V1</accession>
<dbReference type="InterPro" id="IPR040256">
    <property type="entry name" value="At4g02000-like"/>
</dbReference>
<dbReference type="InterPro" id="IPR025558">
    <property type="entry name" value="DUF4283"/>
</dbReference>
<feature type="region of interest" description="Disordered" evidence="2">
    <location>
        <begin position="246"/>
        <end position="288"/>
    </location>
</feature>
<dbReference type="Pfam" id="PF14111">
    <property type="entry name" value="DUF4283"/>
    <property type="match status" value="1"/>
</dbReference>
<dbReference type="SUPFAM" id="SSF56219">
    <property type="entry name" value="DNase I-like"/>
    <property type="match status" value="1"/>
</dbReference>
<organism evidence="4 5">
    <name type="scientific">Striga hermonthica</name>
    <name type="common">Purple witchweed</name>
    <name type="synonym">Buchnera hermonthica</name>
    <dbReference type="NCBI Taxonomy" id="68872"/>
    <lineage>
        <taxon>Eukaryota</taxon>
        <taxon>Viridiplantae</taxon>
        <taxon>Streptophyta</taxon>
        <taxon>Embryophyta</taxon>
        <taxon>Tracheophyta</taxon>
        <taxon>Spermatophyta</taxon>
        <taxon>Magnoliopsida</taxon>
        <taxon>eudicotyledons</taxon>
        <taxon>Gunneridae</taxon>
        <taxon>Pentapetalae</taxon>
        <taxon>asterids</taxon>
        <taxon>lamiids</taxon>
        <taxon>Lamiales</taxon>
        <taxon>Orobanchaceae</taxon>
        <taxon>Buchnereae</taxon>
        <taxon>Striga</taxon>
    </lineage>
</organism>
<feature type="domain" description="CCHC-type" evidence="3">
    <location>
        <begin position="203"/>
        <end position="218"/>
    </location>
</feature>
<dbReference type="EMBL" id="CACSLK010024742">
    <property type="protein sequence ID" value="CAA0824400.1"/>
    <property type="molecule type" value="Genomic_DNA"/>
</dbReference>
<feature type="non-terminal residue" evidence="4">
    <location>
        <position position="831"/>
    </location>
</feature>
<dbReference type="PROSITE" id="PS50158">
    <property type="entry name" value="ZF_CCHC"/>
    <property type="match status" value="1"/>
</dbReference>
<dbReference type="GO" id="GO:0008270">
    <property type="term" value="F:zinc ion binding"/>
    <property type="evidence" value="ECO:0007669"/>
    <property type="project" value="UniProtKB-KW"/>
</dbReference>
<keyword evidence="1" id="KW-0862">Zinc</keyword>
<evidence type="ECO:0000259" key="3">
    <source>
        <dbReference type="PROSITE" id="PS50158"/>
    </source>
</evidence>
<name>A0A9N7N6V1_STRHE</name>
<dbReference type="InterPro" id="IPR036691">
    <property type="entry name" value="Endo/exonu/phosph_ase_sf"/>
</dbReference>
<evidence type="ECO:0000313" key="5">
    <source>
        <dbReference type="Proteomes" id="UP001153555"/>
    </source>
</evidence>
<sequence>LAQKLNCISLSAKESHLIDIEHKDIKLSADECQRSLFGKIVGDRKASWIGVQRTMSHIWKLKQPMEVKDLGYNFFQFTFQNKDDLKKVISGTNWVFENQYLIILEWQEGISSKHEGFNELQLWVQALNIPLNWLSTDVGLKVGSVFKEVKNVVLVSSSNHGGRILRLLVKVNLKEALPRCASIRLGSQIVKVSFQYEKLVNLCHYCGFIGHLDRDCSNRLEDIKNRSVNEGQYGDWMKAAEGTNWVTVSSSGPKPSQNSGKSSAPTSEPQPHASSSQTKANQQLTPASVKQITRMDSDTEASNSIQETPLQVDHRNVVMVEAQITSVETPCRNMEIEVILNPIQSLSTHLLPEGEKGINTTIARTWKRSSTTSGRLQRQDPLPVETLYLTGKTKKPKSFVNTVSRKLGFDDRSVIVDPQGQSGYLLLLWNQQVTILQTLSKDFFIAIQYQLPNSDVQWGVFVYLSTCRNQRSVQWQVLESLQPSWGEKWFIAGDWNSIFSNEEKIGGNPRHSGSFSGFNQFINHMDMEEIQMAGYQFTWCNNRVNGELIEEKLDRAFGSMEWLQSYPNAKVLNKARSSSDHSLLLLDQGTVRVRTPKRFSFDKRWIGKDGLTETVEKAWTIQIDGTPLFQLKERVKATGIALLRWSSSFHTQNQLSIASLTNKLELLREDTSDTKWEEWASTRSDLNKAHFFEESYWQQKSRATWIKNGDNNTKFFHAYVQQRRRQNVISRLVSARGEEFYNQKDMEAHIEDFYSKLFTTEGSIGGDSILQLSQSVNLQKSAIFFSKNTPPQIQHRICSSFHVVQSHRSTRYLGLPLGIGRSKKEVFDYLL</sequence>
<evidence type="ECO:0000313" key="4">
    <source>
        <dbReference type="EMBL" id="CAA0824400.1"/>
    </source>
</evidence>
<keyword evidence="1" id="KW-0479">Metal-binding</keyword>